<dbReference type="STRING" id="634498.mru_2183"/>
<reference evidence="3 4" key="1">
    <citation type="journal article" date="2010" name="PLoS ONE">
        <title>The genome sequence of the rumen methanogen Methanobrevibacter ruminantium reveals new possibilities for controlling ruminant methane emissions.</title>
        <authorList>
            <person name="Leahy S.C."/>
            <person name="Kelly W.J."/>
            <person name="Altermann E."/>
            <person name="Ronimus R.S."/>
            <person name="Yeoman C.J."/>
            <person name="Pacheco D.M."/>
            <person name="Li D."/>
            <person name="Kong Z."/>
            <person name="McTavish S."/>
            <person name="Sang C."/>
            <person name="Lambie S.C."/>
            <person name="Janssen P.H."/>
            <person name="Dey D."/>
            <person name="Attwood G.T."/>
        </authorList>
    </citation>
    <scope>NUCLEOTIDE SEQUENCE [LARGE SCALE GENOMIC DNA]</scope>
    <source>
        <strain evidence="4">ATCC 35063 / DSM 1093 / JCM 13430 / OCM 146 / M1</strain>
    </source>
</reference>
<evidence type="ECO:0000256" key="1">
    <source>
        <dbReference type="SAM" id="Coils"/>
    </source>
</evidence>
<dbReference type="HOGENOM" id="CLU_395684_0_0_2"/>
<dbReference type="OrthoDB" id="46222at2157"/>
<dbReference type="CAZy" id="GT2">
    <property type="family name" value="Glycosyltransferase Family 2"/>
</dbReference>
<sequence length="696" mass="83566">MQDPKISVIIPIYNTEDYIEETLLSVINQTIFDEIEVIIVDDESTDNSKYIIEKYALDYSNIQVFHQKNEGQGISRNYGLSKSKGEYIHFLDSDDYLPPTAYETLYNMALKNESDIVIGNVLRFALYNVWEESLYKNAYNDFDEDIAIMSLNERPSILWDTLVTNKLFNREFLIRKNIRFPNKKISFQDIPFSLESYILADSISFSKEIFHYWRLRSNQSSVTQQDKSLKNIKDRLEILRIVQNLLEKYEVEEEIRNYEYSKWLNHDLKFFLKRFNYYPKEYHEELFEEVYGIVKIIPDALIDSLNSYKKVLFTMIRNKDYENFLLFAPLENELYKNPEIPSFLNDEYKSYFDFEKAMEEEELNIELLDFKNDNDNLYIDFDGYLNYLSPNDNYKIIAKLVDENDYENPLLVNHLENKQIAIPFYLLKDKKRAQIKVIYEFESFKKTAYLKNRHRKSIEREKFFIDLDLGKNSYLYLDIREKNIENYIDIIDISFNSKEFTIKAKSKKSIDKISMENIISFEKIAYPIYDLKYEENEDNNLKNEENGEYTFKFKIPYYDILKSAVKKWELNCDEYFNSIKLSETFEFFTETYKIKFVNTRNKILIENEIFNPIKMIYALNHENTDLKLNIKTLKGENSRLNKEIKKTNEKNEILNEENKKLIDKNKTLNKENKKLNKKIEEYKSRKVVKIVDSLKN</sequence>
<dbReference type="eggNOG" id="arCOG01381">
    <property type="taxonomic scope" value="Archaea"/>
</dbReference>
<dbReference type="Proteomes" id="UP000008680">
    <property type="component" value="Chromosome"/>
</dbReference>
<dbReference type="GeneID" id="8771864"/>
<dbReference type="KEGG" id="mru:mru_2183"/>
<dbReference type="PANTHER" id="PTHR22916:SF3">
    <property type="entry name" value="UDP-GLCNAC:BETAGAL BETA-1,3-N-ACETYLGLUCOSAMINYLTRANSFERASE-LIKE PROTEIN 1"/>
    <property type="match status" value="1"/>
</dbReference>
<keyword evidence="4" id="KW-1185">Reference proteome</keyword>
<dbReference type="PATRIC" id="fig|634498.28.peg.2184"/>
<dbReference type="Gene3D" id="3.90.550.10">
    <property type="entry name" value="Spore Coat Polysaccharide Biosynthesis Protein SpsA, Chain A"/>
    <property type="match status" value="1"/>
</dbReference>
<dbReference type="SUPFAM" id="SSF53448">
    <property type="entry name" value="Nucleotide-diphospho-sugar transferases"/>
    <property type="match status" value="1"/>
</dbReference>
<gene>
    <name evidence="3" type="ordered locus">mru_2183</name>
</gene>
<dbReference type="EMBL" id="CP001719">
    <property type="protein sequence ID" value="ADC48033.1"/>
    <property type="molecule type" value="Genomic_DNA"/>
</dbReference>
<dbReference type="AlphaFoldDB" id="D3E1E8"/>
<organism evidence="3 4">
    <name type="scientific">Methanobrevibacter ruminantium (strain ATCC 35063 / DSM 1093 / JCM 13430 / OCM 146 / M1)</name>
    <name type="common">Methanobacterium ruminantium</name>
    <dbReference type="NCBI Taxonomy" id="634498"/>
    <lineage>
        <taxon>Archaea</taxon>
        <taxon>Methanobacteriati</taxon>
        <taxon>Methanobacteriota</taxon>
        <taxon>Methanomada group</taxon>
        <taxon>Methanobacteria</taxon>
        <taxon>Methanobacteriales</taxon>
        <taxon>Methanobacteriaceae</taxon>
        <taxon>Methanobrevibacter</taxon>
    </lineage>
</organism>
<evidence type="ECO:0000313" key="4">
    <source>
        <dbReference type="Proteomes" id="UP000008680"/>
    </source>
</evidence>
<feature type="coiled-coil region" evidence="1">
    <location>
        <begin position="623"/>
        <end position="685"/>
    </location>
</feature>
<dbReference type="RefSeq" id="WP_012956981.1">
    <property type="nucleotide sequence ID" value="NC_013790.1"/>
</dbReference>
<dbReference type="InterPro" id="IPR001173">
    <property type="entry name" value="Glyco_trans_2-like"/>
</dbReference>
<accession>D3E1E8</accession>
<dbReference type="InterPro" id="IPR029044">
    <property type="entry name" value="Nucleotide-diphossugar_trans"/>
</dbReference>
<protein>
    <submittedName>
        <fullName evidence="3">Glycosyl transferase GT2 family</fullName>
    </submittedName>
</protein>
<feature type="domain" description="Glycosyltransferase 2-like" evidence="2">
    <location>
        <begin position="7"/>
        <end position="129"/>
    </location>
</feature>
<keyword evidence="3" id="KW-0808">Transferase</keyword>
<dbReference type="CDD" id="cd00761">
    <property type="entry name" value="Glyco_tranf_GTA_type"/>
    <property type="match status" value="1"/>
</dbReference>
<dbReference type="Pfam" id="PF00535">
    <property type="entry name" value="Glycos_transf_2"/>
    <property type="match status" value="1"/>
</dbReference>
<dbReference type="GO" id="GO:0016758">
    <property type="term" value="F:hexosyltransferase activity"/>
    <property type="evidence" value="ECO:0007669"/>
    <property type="project" value="UniProtKB-ARBA"/>
</dbReference>
<evidence type="ECO:0000313" key="3">
    <source>
        <dbReference type="EMBL" id="ADC48033.1"/>
    </source>
</evidence>
<name>D3E1E8_METRM</name>
<evidence type="ECO:0000259" key="2">
    <source>
        <dbReference type="Pfam" id="PF00535"/>
    </source>
</evidence>
<dbReference type="PANTHER" id="PTHR22916">
    <property type="entry name" value="GLYCOSYLTRANSFERASE"/>
    <property type="match status" value="1"/>
</dbReference>
<proteinExistence type="predicted"/>
<keyword evidence="1" id="KW-0175">Coiled coil</keyword>